<organism evidence="2 3">
    <name type="scientific">Cyclospora cayetanensis</name>
    <dbReference type="NCBI Taxonomy" id="88456"/>
    <lineage>
        <taxon>Eukaryota</taxon>
        <taxon>Sar</taxon>
        <taxon>Alveolata</taxon>
        <taxon>Apicomplexa</taxon>
        <taxon>Conoidasida</taxon>
        <taxon>Coccidia</taxon>
        <taxon>Eucoccidiorida</taxon>
        <taxon>Eimeriorina</taxon>
        <taxon>Eimeriidae</taxon>
        <taxon>Cyclospora</taxon>
    </lineage>
</organism>
<feature type="transmembrane region" description="Helical" evidence="1">
    <location>
        <begin position="80"/>
        <end position="97"/>
    </location>
</feature>
<comment type="caution">
    <text evidence="2">The sequence shown here is derived from an EMBL/GenBank/DDBJ whole genome shotgun (WGS) entry which is preliminary data.</text>
</comment>
<dbReference type="EMBL" id="JROU02002101">
    <property type="protein sequence ID" value="OEH74188.1"/>
    <property type="molecule type" value="Genomic_DNA"/>
</dbReference>
<keyword evidence="3" id="KW-1185">Reference proteome</keyword>
<reference evidence="2 3" key="1">
    <citation type="journal article" date="2016" name="BMC Genomics">
        <title>Comparative genomics reveals Cyclospora cayetanensis possesses coccidia-like metabolism and invasion components but unique surface antigens.</title>
        <authorList>
            <person name="Liu S."/>
            <person name="Wang L."/>
            <person name="Zheng H."/>
            <person name="Xu Z."/>
            <person name="Roellig D.M."/>
            <person name="Li N."/>
            <person name="Frace M.A."/>
            <person name="Tang K."/>
            <person name="Arrowood M.J."/>
            <person name="Moss D.M."/>
            <person name="Zhang L."/>
            <person name="Feng Y."/>
            <person name="Xiao L."/>
        </authorList>
    </citation>
    <scope>NUCLEOTIDE SEQUENCE [LARGE SCALE GENOMIC DNA]</scope>
    <source>
        <strain evidence="2 3">CHN_HEN01</strain>
    </source>
</reference>
<sequence length="124" mass="14092">MLKSLSLIFAYGIHNAFSYETHHLDGNSRMEISRMRHHKKGEIDWGDESLGMPVSENPLLIPRGIQEHHSERWSLARPEILLVLILLALVATVFRAGRKHELKVRAKQHDVIPSHAHSSVHEGA</sequence>
<keyword evidence="1" id="KW-0472">Membrane</keyword>
<protein>
    <submittedName>
        <fullName evidence="2">Uncharacterized protein</fullName>
    </submittedName>
</protein>
<dbReference type="InParanoid" id="A0A1D3CSK9"/>
<evidence type="ECO:0000313" key="2">
    <source>
        <dbReference type="EMBL" id="OEH74188.1"/>
    </source>
</evidence>
<accession>A0A1D3CSK9</accession>
<evidence type="ECO:0000313" key="3">
    <source>
        <dbReference type="Proteomes" id="UP000095192"/>
    </source>
</evidence>
<gene>
    <name evidence="2" type="ORF">cyc_04401</name>
</gene>
<keyword evidence="1" id="KW-1133">Transmembrane helix</keyword>
<keyword evidence="1" id="KW-0812">Transmembrane</keyword>
<proteinExistence type="predicted"/>
<dbReference type="VEuPathDB" id="ToxoDB:cyc_04401"/>
<dbReference type="Proteomes" id="UP000095192">
    <property type="component" value="Unassembled WGS sequence"/>
</dbReference>
<name>A0A1D3CSK9_9EIME</name>
<dbReference type="AlphaFoldDB" id="A0A1D3CSK9"/>
<evidence type="ECO:0000256" key="1">
    <source>
        <dbReference type="SAM" id="Phobius"/>
    </source>
</evidence>